<dbReference type="RefSeq" id="WP_282517115.1">
    <property type="nucleotide sequence ID" value="NZ_JASCIR010000058.1"/>
</dbReference>
<evidence type="ECO:0000313" key="2">
    <source>
        <dbReference type="Proteomes" id="UP001224661"/>
    </source>
</evidence>
<comment type="caution">
    <text evidence="1">The sequence shown here is derived from an EMBL/GenBank/DDBJ whole genome shotgun (WGS) entry which is preliminary data.</text>
</comment>
<reference evidence="1 2" key="1">
    <citation type="submission" date="2023-05" db="EMBL/GenBank/DDBJ databases">
        <title>Draft genome sequence of Streptomyces sp. B-S-A8 isolated from a cave soil in Thailand.</title>
        <authorList>
            <person name="Chamroensaksri N."/>
            <person name="Muangham S."/>
        </authorList>
    </citation>
    <scope>NUCLEOTIDE SEQUENCE [LARGE SCALE GENOMIC DNA]</scope>
    <source>
        <strain evidence="1 2">B-S-A8</strain>
    </source>
</reference>
<organism evidence="1 2">
    <name type="scientific">Streptomyces solicavernae</name>
    <dbReference type="NCBI Taxonomy" id="3043614"/>
    <lineage>
        <taxon>Bacteria</taxon>
        <taxon>Bacillati</taxon>
        <taxon>Actinomycetota</taxon>
        <taxon>Actinomycetes</taxon>
        <taxon>Kitasatosporales</taxon>
        <taxon>Streptomycetaceae</taxon>
        <taxon>Streptomyces</taxon>
    </lineage>
</organism>
<accession>A0ABT6S1R1</accession>
<protein>
    <submittedName>
        <fullName evidence="1">Uncharacterized protein</fullName>
    </submittedName>
</protein>
<proteinExistence type="predicted"/>
<dbReference type="Proteomes" id="UP001224661">
    <property type="component" value="Unassembled WGS sequence"/>
</dbReference>
<name>A0ABT6S1R1_9ACTN</name>
<evidence type="ECO:0000313" key="1">
    <source>
        <dbReference type="EMBL" id="MDI3390631.1"/>
    </source>
</evidence>
<gene>
    <name evidence="1" type="ORF">QIS99_31210</name>
</gene>
<sequence>MDDATRQAVQAANRLLHLIEACAADPSVSPDLDALAFHAIATLESDTELQDQLPPSAAALREALAELSEACHTANLSLAQALDLLQRQHPDLALAAGGTGVRCTAAGDNQDLCEGPEEAVRLKPLTGPSVTGCVLHGGRYLASHHGCTIEPGPDHRPEHHPILDTVRRSLQIRR</sequence>
<dbReference type="EMBL" id="JASCIR010000058">
    <property type="protein sequence ID" value="MDI3390631.1"/>
    <property type="molecule type" value="Genomic_DNA"/>
</dbReference>
<keyword evidence="2" id="KW-1185">Reference proteome</keyword>